<keyword evidence="6" id="KW-1185">Reference proteome</keyword>
<comment type="catalytic activity">
    <reaction evidence="2">
        <text>2 GTP = 3',3'-c-di-GMP + 2 diphosphate</text>
        <dbReference type="Rhea" id="RHEA:24898"/>
        <dbReference type="ChEBI" id="CHEBI:33019"/>
        <dbReference type="ChEBI" id="CHEBI:37565"/>
        <dbReference type="ChEBI" id="CHEBI:58805"/>
        <dbReference type="EC" id="2.7.7.65"/>
    </reaction>
</comment>
<evidence type="ECO:0000259" key="4">
    <source>
        <dbReference type="PROSITE" id="PS50887"/>
    </source>
</evidence>
<feature type="transmembrane region" description="Helical" evidence="3">
    <location>
        <begin position="146"/>
        <end position="175"/>
    </location>
</feature>
<feature type="domain" description="GGDEF" evidence="4">
    <location>
        <begin position="259"/>
        <end position="392"/>
    </location>
</feature>
<sequence>MGKSSERRRFSLKLKRQNPWSPPWMPASLRDSLNNRHHSRDFNFARSEYLRTRVLFVAIVFFLLAPLWIVVDYLLLPEEMLTNLVASRLILMALLALVIISALRNKHQLNRIRNTLALLLLLPAIFYFALVIFYSDRMISLVGYNFIPLLIIAFLSVFPLTLIESLGIGLTVIGIQFFALTELNELTTAYGGQNLGLLVIVLAISLWANHSQVSTLLRLYRQASMDSLTQLLNRGVLLEQLKQLCECRDEKLEANDIPAPITLLMFDLDKFKRINDTYGHSVGDQVLQVFAQVLRDELRNNDLIARYGGEEFIAVLPGTPKIDAIQVAERIRLQSEKATVIAHDGEAVNFTTSIGITEIRFDETLDAALNRVDARLYKAKSLGRNRYVAYDSPKQEDTYSYF</sequence>
<dbReference type="InterPro" id="IPR000160">
    <property type="entry name" value="GGDEF_dom"/>
</dbReference>
<dbReference type="InterPro" id="IPR043128">
    <property type="entry name" value="Rev_trsase/Diguanyl_cyclase"/>
</dbReference>
<feature type="transmembrane region" description="Helical" evidence="3">
    <location>
        <begin position="187"/>
        <end position="208"/>
    </location>
</feature>
<dbReference type="EC" id="2.7.7.65" evidence="1"/>
<accession>A0ABQ5ZU70</accession>
<evidence type="ECO:0000256" key="1">
    <source>
        <dbReference type="ARBA" id="ARBA00012528"/>
    </source>
</evidence>
<dbReference type="Proteomes" id="UP001156682">
    <property type="component" value="Unassembled WGS sequence"/>
</dbReference>
<gene>
    <name evidence="5" type="ORF">GCM10007878_00130</name>
</gene>
<dbReference type="PROSITE" id="PS50887">
    <property type="entry name" value="GGDEF"/>
    <property type="match status" value="1"/>
</dbReference>
<dbReference type="RefSeq" id="WP_051610527.1">
    <property type="nucleotide sequence ID" value="NZ_BSOR01000001.1"/>
</dbReference>
<keyword evidence="3" id="KW-1133">Transmembrane helix</keyword>
<feature type="transmembrane region" description="Helical" evidence="3">
    <location>
        <begin position="115"/>
        <end position="134"/>
    </location>
</feature>
<evidence type="ECO:0000313" key="5">
    <source>
        <dbReference type="EMBL" id="GLR62578.1"/>
    </source>
</evidence>
<keyword evidence="3" id="KW-0812">Transmembrane</keyword>
<dbReference type="SUPFAM" id="SSF55073">
    <property type="entry name" value="Nucleotide cyclase"/>
    <property type="match status" value="1"/>
</dbReference>
<evidence type="ECO:0000256" key="3">
    <source>
        <dbReference type="SAM" id="Phobius"/>
    </source>
</evidence>
<dbReference type="CDD" id="cd01949">
    <property type="entry name" value="GGDEF"/>
    <property type="match status" value="1"/>
</dbReference>
<proteinExistence type="predicted"/>
<name>A0ABQ5ZU70_9GAMM</name>
<protein>
    <recommendedName>
        <fullName evidence="1">diguanylate cyclase</fullName>
        <ecNumber evidence="1">2.7.7.65</ecNumber>
    </recommendedName>
</protein>
<dbReference type="NCBIfam" id="TIGR00254">
    <property type="entry name" value="GGDEF"/>
    <property type="match status" value="1"/>
</dbReference>
<comment type="caution">
    <text evidence="5">The sequence shown here is derived from an EMBL/GenBank/DDBJ whole genome shotgun (WGS) entry which is preliminary data.</text>
</comment>
<dbReference type="Gene3D" id="3.30.70.270">
    <property type="match status" value="1"/>
</dbReference>
<keyword evidence="3" id="KW-0472">Membrane</keyword>
<organism evidence="5 6">
    <name type="scientific">Marinospirillum insulare</name>
    <dbReference type="NCBI Taxonomy" id="217169"/>
    <lineage>
        <taxon>Bacteria</taxon>
        <taxon>Pseudomonadati</taxon>
        <taxon>Pseudomonadota</taxon>
        <taxon>Gammaproteobacteria</taxon>
        <taxon>Oceanospirillales</taxon>
        <taxon>Oceanospirillaceae</taxon>
        <taxon>Marinospirillum</taxon>
    </lineage>
</organism>
<dbReference type="InterPro" id="IPR029787">
    <property type="entry name" value="Nucleotide_cyclase"/>
</dbReference>
<evidence type="ECO:0000313" key="6">
    <source>
        <dbReference type="Proteomes" id="UP001156682"/>
    </source>
</evidence>
<feature type="transmembrane region" description="Helical" evidence="3">
    <location>
        <begin position="54"/>
        <end position="75"/>
    </location>
</feature>
<dbReference type="InterPro" id="IPR050469">
    <property type="entry name" value="Diguanylate_Cyclase"/>
</dbReference>
<dbReference type="Pfam" id="PF00990">
    <property type="entry name" value="GGDEF"/>
    <property type="match status" value="1"/>
</dbReference>
<feature type="transmembrane region" description="Helical" evidence="3">
    <location>
        <begin position="81"/>
        <end position="103"/>
    </location>
</feature>
<reference evidence="6" key="1">
    <citation type="journal article" date="2019" name="Int. J. Syst. Evol. Microbiol.">
        <title>The Global Catalogue of Microorganisms (GCM) 10K type strain sequencing project: providing services to taxonomists for standard genome sequencing and annotation.</title>
        <authorList>
            <consortium name="The Broad Institute Genomics Platform"/>
            <consortium name="The Broad Institute Genome Sequencing Center for Infectious Disease"/>
            <person name="Wu L."/>
            <person name="Ma J."/>
        </authorList>
    </citation>
    <scope>NUCLEOTIDE SEQUENCE [LARGE SCALE GENOMIC DNA]</scope>
    <source>
        <strain evidence="6">NBRC 100033</strain>
    </source>
</reference>
<dbReference type="SMART" id="SM00267">
    <property type="entry name" value="GGDEF"/>
    <property type="match status" value="1"/>
</dbReference>
<dbReference type="PANTHER" id="PTHR45138:SF9">
    <property type="entry name" value="DIGUANYLATE CYCLASE DGCM-RELATED"/>
    <property type="match status" value="1"/>
</dbReference>
<evidence type="ECO:0000256" key="2">
    <source>
        <dbReference type="ARBA" id="ARBA00034247"/>
    </source>
</evidence>
<dbReference type="PANTHER" id="PTHR45138">
    <property type="entry name" value="REGULATORY COMPONENTS OF SENSORY TRANSDUCTION SYSTEM"/>
    <property type="match status" value="1"/>
</dbReference>
<dbReference type="EMBL" id="BSOR01000001">
    <property type="protein sequence ID" value="GLR62578.1"/>
    <property type="molecule type" value="Genomic_DNA"/>
</dbReference>